<dbReference type="OrthoDB" id="412748at2759"/>
<dbReference type="EMBL" id="JAGGNH010000002">
    <property type="protein sequence ID" value="KAJ0982065.1"/>
    <property type="molecule type" value="Genomic_DNA"/>
</dbReference>
<name>A0A9D5HMB0_9LILI</name>
<dbReference type="Proteomes" id="UP001085076">
    <property type="component" value="Miscellaneous, Linkage group lg02"/>
</dbReference>
<reference evidence="1" key="1">
    <citation type="submission" date="2021-03" db="EMBL/GenBank/DDBJ databases">
        <authorList>
            <person name="Li Z."/>
            <person name="Yang C."/>
        </authorList>
    </citation>
    <scope>NUCLEOTIDE SEQUENCE</scope>
    <source>
        <strain evidence="1">Dzin_1.0</strain>
        <tissue evidence="1">Leaf</tissue>
    </source>
</reference>
<keyword evidence="2" id="KW-1185">Reference proteome</keyword>
<evidence type="ECO:0000313" key="2">
    <source>
        <dbReference type="Proteomes" id="UP001085076"/>
    </source>
</evidence>
<evidence type="ECO:0000313" key="1">
    <source>
        <dbReference type="EMBL" id="KAJ0982065.1"/>
    </source>
</evidence>
<organism evidence="1 2">
    <name type="scientific">Dioscorea zingiberensis</name>
    <dbReference type="NCBI Taxonomy" id="325984"/>
    <lineage>
        <taxon>Eukaryota</taxon>
        <taxon>Viridiplantae</taxon>
        <taxon>Streptophyta</taxon>
        <taxon>Embryophyta</taxon>
        <taxon>Tracheophyta</taxon>
        <taxon>Spermatophyta</taxon>
        <taxon>Magnoliopsida</taxon>
        <taxon>Liliopsida</taxon>
        <taxon>Dioscoreales</taxon>
        <taxon>Dioscoreaceae</taxon>
        <taxon>Dioscorea</taxon>
    </lineage>
</organism>
<protein>
    <submittedName>
        <fullName evidence="1">Uncharacterized protein</fullName>
    </submittedName>
</protein>
<dbReference type="AlphaFoldDB" id="A0A9D5HMB0"/>
<reference evidence="1" key="2">
    <citation type="journal article" date="2022" name="Hortic Res">
        <title>The genome of Dioscorea zingiberensis sheds light on the biosynthesis, origin and evolution of the medicinally important diosgenin saponins.</title>
        <authorList>
            <person name="Li Y."/>
            <person name="Tan C."/>
            <person name="Li Z."/>
            <person name="Guo J."/>
            <person name="Li S."/>
            <person name="Chen X."/>
            <person name="Wang C."/>
            <person name="Dai X."/>
            <person name="Yang H."/>
            <person name="Song W."/>
            <person name="Hou L."/>
            <person name="Xu J."/>
            <person name="Tong Z."/>
            <person name="Xu A."/>
            <person name="Yuan X."/>
            <person name="Wang W."/>
            <person name="Yang Q."/>
            <person name="Chen L."/>
            <person name="Sun Z."/>
            <person name="Wang K."/>
            <person name="Pan B."/>
            <person name="Chen J."/>
            <person name="Bao Y."/>
            <person name="Liu F."/>
            <person name="Qi X."/>
            <person name="Gang D.R."/>
            <person name="Wen J."/>
            <person name="Li J."/>
        </authorList>
    </citation>
    <scope>NUCLEOTIDE SEQUENCE</scope>
    <source>
        <strain evidence="1">Dzin_1.0</strain>
    </source>
</reference>
<proteinExistence type="predicted"/>
<comment type="caution">
    <text evidence="1">The sequence shown here is derived from an EMBL/GenBank/DDBJ whole genome shotgun (WGS) entry which is preliminary data.</text>
</comment>
<accession>A0A9D5HMB0</accession>
<dbReference type="InterPro" id="IPR043519">
    <property type="entry name" value="NT_sf"/>
</dbReference>
<gene>
    <name evidence="1" type="ORF">J5N97_010320</name>
</gene>
<dbReference type="Gene3D" id="3.30.460.10">
    <property type="entry name" value="Beta Polymerase, domain 2"/>
    <property type="match status" value="1"/>
</dbReference>
<sequence length="90" mass="10102">MYKLLFLVDAGLYERKDESGKREEVLGQINQVHGPGADIDTLCVGPSYINREHLRLVVPEGIEMLSLGSIRNWCHSLGAIGEDIVCQWTF</sequence>